<reference evidence="3" key="1">
    <citation type="submission" date="2020-07" db="EMBL/GenBank/DDBJ databases">
        <title>Complete genome sequencing of Clostridia bacterium strain 12CBH8.</title>
        <authorList>
            <person name="Sakamoto M."/>
            <person name="Murakami T."/>
            <person name="Mori H."/>
        </authorList>
    </citation>
    <scope>NUCLEOTIDE SEQUENCE [LARGE SCALE GENOMIC DNA]</scope>
    <source>
        <strain evidence="3">12CBH8</strain>
    </source>
</reference>
<dbReference type="InterPro" id="IPR041854">
    <property type="entry name" value="BFD-like_2Fe2S-bd_dom_sf"/>
</dbReference>
<sequence length="68" mass="7635">MVSENKMICKCKQVSLLDIERVLHNSGRMEDVEHAFADVQKQTGCSTGCGGCHDEIFDIISKIMYNVQ</sequence>
<dbReference type="RefSeq" id="WP_090264239.1">
    <property type="nucleotide sequence ID" value="NZ_AP023321.1"/>
</dbReference>
<gene>
    <name evidence="2" type="ORF">C12CBH8_15630</name>
</gene>
<dbReference type="Pfam" id="PF04324">
    <property type="entry name" value="Fer2_BFD"/>
    <property type="match status" value="1"/>
</dbReference>
<dbReference type="Gene3D" id="1.10.10.1100">
    <property type="entry name" value="BFD-like [2Fe-2S]-binding domain"/>
    <property type="match status" value="1"/>
</dbReference>
<dbReference type="AlphaFoldDB" id="A0A7I8D8H0"/>
<dbReference type="Proteomes" id="UP000593890">
    <property type="component" value="Chromosome"/>
</dbReference>
<keyword evidence="3" id="KW-1185">Reference proteome</keyword>
<evidence type="ECO:0000313" key="2">
    <source>
        <dbReference type="EMBL" id="BCI60924.1"/>
    </source>
</evidence>
<protein>
    <recommendedName>
        <fullName evidence="1">BFD-like [2Fe-2S]-binding domain-containing protein</fullName>
    </recommendedName>
</protein>
<evidence type="ECO:0000259" key="1">
    <source>
        <dbReference type="Pfam" id="PF04324"/>
    </source>
</evidence>
<feature type="domain" description="BFD-like [2Fe-2S]-binding" evidence="1">
    <location>
        <begin position="7"/>
        <end position="61"/>
    </location>
</feature>
<name>A0A7I8D8H0_9FIRM</name>
<accession>A0A7I8D8H0</accession>
<organism evidence="2 3">
    <name type="scientific">Solibaculum mannosilyticum</name>
    <dbReference type="NCBI Taxonomy" id="2780922"/>
    <lineage>
        <taxon>Bacteria</taxon>
        <taxon>Bacillati</taxon>
        <taxon>Bacillota</taxon>
        <taxon>Clostridia</taxon>
        <taxon>Eubacteriales</taxon>
        <taxon>Oscillospiraceae</taxon>
        <taxon>Solibaculum</taxon>
    </lineage>
</organism>
<dbReference type="EMBL" id="AP023321">
    <property type="protein sequence ID" value="BCI60924.1"/>
    <property type="molecule type" value="Genomic_DNA"/>
</dbReference>
<dbReference type="KEGG" id="sman:C12CBH8_15630"/>
<proteinExistence type="predicted"/>
<evidence type="ECO:0000313" key="3">
    <source>
        <dbReference type="Proteomes" id="UP000593890"/>
    </source>
</evidence>
<dbReference type="InterPro" id="IPR007419">
    <property type="entry name" value="BFD-like_2Fe2S-bd_dom"/>
</dbReference>